<gene>
    <name evidence="1" type="ORF">SAMN05216218_107120</name>
</gene>
<dbReference type="GO" id="GO:0003677">
    <property type="term" value="F:DNA binding"/>
    <property type="evidence" value="ECO:0007669"/>
    <property type="project" value="InterPro"/>
</dbReference>
<organism evidence="1 2">
    <name type="scientific">Halorientalis regularis</name>
    <dbReference type="NCBI Taxonomy" id="660518"/>
    <lineage>
        <taxon>Archaea</taxon>
        <taxon>Methanobacteriati</taxon>
        <taxon>Methanobacteriota</taxon>
        <taxon>Stenosarchaea group</taxon>
        <taxon>Halobacteria</taxon>
        <taxon>Halobacteriales</taxon>
        <taxon>Haloarculaceae</taxon>
        <taxon>Halorientalis</taxon>
    </lineage>
</organism>
<dbReference type="SUPFAM" id="SSF46894">
    <property type="entry name" value="C-terminal effector domain of the bipartite response regulators"/>
    <property type="match status" value="1"/>
</dbReference>
<dbReference type="InterPro" id="IPR036388">
    <property type="entry name" value="WH-like_DNA-bd_sf"/>
</dbReference>
<dbReference type="RefSeq" id="WP_092691697.1">
    <property type="nucleotide sequence ID" value="NZ_FNBK01000007.1"/>
</dbReference>
<evidence type="ECO:0000313" key="1">
    <source>
        <dbReference type="EMBL" id="SDF56290.1"/>
    </source>
</evidence>
<name>A0A1G7M4X7_9EURY</name>
<reference evidence="2" key="1">
    <citation type="submission" date="2016-10" db="EMBL/GenBank/DDBJ databases">
        <authorList>
            <person name="Varghese N."/>
            <person name="Submissions S."/>
        </authorList>
    </citation>
    <scope>NUCLEOTIDE SEQUENCE [LARGE SCALE GENOMIC DNA]</scope>
    <source>
        <strain evidence="2">IBRC-M 10760</strain>
    </source>
</reference>
<protein>
    <recommendedName>
        <fullName evidence="3">HTH luxR-type domain-containing protein</fullName>
    </recommendedName>
</protein>
<dbReference type="OrthoDB" id="237912at2157"/>
<dbReference type="GO" id="GO:0006355">
    <property type="term" value="P:regulation of DNA-templated transcription"/>
    <property type="evidence" value="ECO:0007669"/>
    <property type="project" value="InterPro"/>
</dbReference>
<keyword evidence="2" id="KW-1185">Reference proteome</keyword>
<proteinExistence type="predicted"/>
<evidence type="ECO:0000313" key="2">
    <source>
        <dbReference type="Proteomes" id="UP000199076"/>
    </source>
</evidence>
<evidence type="ECO:0008006" key="3">
    <source>
        <dbReference type="Google" id="ProtNLM"/>
    </source>
</evidence>
<dbReference type="Gene3D" id="1.10.10.10">
    <property type="entry name" value="Winged helix-like DNA-binding domain superfamily/Winged helix DNA-binding domain"/>
    <property type="match status" value="1"/>
</dbReference>
<dbReference type="InterPro" id="IPR016032">
    <property type="entry name" value="Sig_transdc_resp-reg_C-effctor"/>
</dbReference>
<dbReference type="AlphaFoldDB" id="A0A1G7M4X7"/>
<accession>A0A1G7M4X7</accession>
<dbReference type="STRING" id="660518.SAMN05216218_107120"/>
<dbReference type="EMBL" id="FNBK01000007">
    <property type="protein sequence ID" value="SDF56290.1"/>
    <property type="molecule type" value="Genomic_DNA"/>
</dbReference>
<dbReference type="Proteomes" id="UP000199076">
    <property type="component" value="Unassembled WGS sequence"/>
</dbReference>
<sequence>MTDATPHSSILSHGEREIAAMLDDDDSVDEIAAARDESVESVEKAIDRIREKTDRALATLLASPFTDDAAADLDSTTRDRLLADLDTTE</sequence>